<dbReference type="RefSeq" id="WP_345434839.1">
    <property type="nucleotide sequence ID" value="NZ_BAABKO010000001.1"/>
</dbReference>
<comment type="caution">
    <text evidence="2">The sequence shown here is derived from an EMBL/GenBank/DDBJ whole genome shotgun (WGS) entry which is preliminary data.</text>
</comment>
<keyword evidence="3" id="KW-1185">Reference proteome</keyword>
<feature type="region of interest" description="Disordered" evidence="1">
    <location>
        <begin position="271"/>
        <end position="297"/>
    </location>
</feature>
<evidence type="ECO:0000313" key="3">
    <source>
        <dbReference type="Proteomes" id="UP001501645"/>
    </source>
</evidence>
<dbReference type="EMBL" id="BAABKO010000001">
    <property type="protein sequence ID" value="GAA4762456.1"/>
    <property type="molecule type" value="Genomic_DNA"/>
</dbReference>
<reference evidence="3" key="1">
    <citation type="journal article" date="2019" name="Int. J. Syst. Evol. Microbiol.">
        <title>The Global Catalogue of Microorganisms (GCM) 10K type strain sequencing project: providing services to taxonomists for standard genome sequencing and annotation.</title>
        <authorList>
            <consortium name="The Broad Institute Genomics Platform"/>
            <consortium name="The Broad Institute Genome Sequencing Center for Infectious Disease"/>
            <person name="Wu L."/>
            <person name="Ma J."/>
        </authorList>
    </citation>
    <scope>NUCLEOTIDE SEQUENCE [LARGE SCALE GENOMIC DNA]</scope>
    <source>
        <strain evidence="3">JCM 18537</strain>
    </source>
</reference>
<gene>
    <name evidence="2" type="ORF">GCM10023351_01100</name>
</gene>
<sequence length="316" mass="34617">MSGIDLLEDSYPHGTLAGARECRSGVCPAPMKCRDVAIRYAGDWGFKKAVDDGEEPADFLSREEAARAAVEARDKAAKPGVGYGERRPLLARLHAQGLNDIEIALQMEITRSSAGELRRKMGLAPNPIPRKQKPREVLHGTTGAYRNGCRCEDCTAAHTTYGRERRARPAGPTPRQQRAEWMRAEVTRLNGEGLIDKEVAKRLGMSLTYVNRLRRDLGLPSRKVGKKPTTHGTASAYRHGCRCEPCLDAVREYNREYAARQRSAAVVPVDAAPSADAEHGTPERYTQGCRKRSACPAKPTCTDAALAAARERRAAA</sequence>
<proteinExistence type="predicted"/>
<protein>
    <recommendedName>
        <fullName evidence="4">4Fe-4S Wbl-type domain-containing protein</fullName>
    </recommendedName>
</protein>
<accession>A0ABP8ZPT4</accession>
<evidence type="ECO:0000256" key="1">
    <source>
        <dbReference type="SAM" id="MobiDB-lite"/>
    </source>
</evidence>
<name>A0ABP8ZPT4_9MICO</name>
<organism evidence="2 3">
    <name type="scientific">Microbacterium gilvum</name>
    <dbReference type="NCBI Taxonomy" id="1336204"/>
    <lineage>
        <taxon>Bacteria</taxon>
        <taxon>Bacillati</taxon>
        <taxon>Actinomycetota</taxon>
        <taxon>Actinomycetes</taxon>
        <taxon>Micrococcales</taxon>
        <taxon>Microbacteriaceae</taxon>
        <taxon>Microbacterium</taxon>
    </lineage>
</organism>
<dbReference type="Proteomes" id="UP001501645">
    <property type="component" value="Unassembled WGS sequence"/>
</dbReference>
<evidence type="ECO:0008006" key="4">
    <source>
        <dbReference type="Google" id="ProtNLM"/>
    </source>
</evidence>
<evidence type="ECO:0000313" key="2">
    <source>
        <dbReference type="EMBL" id="GAA4762456.1"/>
    </source>
</evidence>